<dbReference type="OrthoDB" id="5557989at2759"/>
<dbReference type="Proteomes" id="UP000193922">
    <property type="component" value="Unassembled WGS sequence"/>
</dbReference>
<accession>A0A1Y1VZE0</accession>
<evidence type="ECO:0000313" key="3">
    <source>
        <dbReference type="Proteomes" id="UP000193922"/>
    </source>
</evidence>
<reference evidence="2 3" key="1">
    <citation type="submission" date="2016-07" db="EMBL/GenBank/DDBJ databases">
        <title>Pervasive Adenine N6-methylation of Active Genes in Fungi.</title>
        <authorList>
            <consortium name="DOE Joint Genome Institute"/>
            <person name="Mondo S.J."/>
            <person name="Dannebaum R.O."/>
            <person name="Kuo R.C."/>
            <person name="Labutti K."/>
            <person name="Haridas S."/>
            <person name="Kuo A."/>
            <person name="Salamov A."/>
            <person name="Ahrendt S.R."/>
            <person name="Lipzen A."/>
            <person name="Sullivan W."/>
            <person name="Andreopoulos W.B."/>
            <person name="Clum A."/>
            <person name="Lindquist E."/>
            <person name="Daum C."/>
            <person name="Ramamoorthy G.K."/>
            <person name="Gryganskyi A."/>
            <person name="Culley D."/>
            <person name="Magnuson J.K."/>
            <person name="James T.Y."/>
            <person name="O'Malley M.A."/>
            <person name="Stajich J.E."/>
            <person name="Spatafora J.W."/>
            <person name="Visel A."/>
            <person name="Grigoriev I.V."/>
        </authorList>
    </citation>
    <scope>NUCLEOTIDE SEQUENCE [LARGE SCALE GENOMIC DNA]</scope>
    <source>
        <strain evidence="2 3">ATCC 12442</strain>
    </source>
</reference>
<dbReference type="AlphaFoldDB" id="A0A1Y1VZE0"/>
<name>A0A1Y1VZE0_9FUNG</name>
<evidence type="ECO:0000256" key="1">
    <source>
        <dbReference type="SAM" id="SignalP"/>
    </source>
</evidence>
<dbReference type="EMBL" id="MCFD01000015">
    <property type="protein sequence ID" value="ORX66631.1"/>
    <property type="molecule type" value="Genomic_DNA"/>
</dbReference>
<feature type="signal peptide" evidence="1">
    <location>
        <begin position="1"/>
        <end position="24"/>
    </location>
</feature>
<dbReference type="Gene3D" id="3.40.33.10">
    <property type="entry name" value="CAP"/>
    <property type="match status" value="1"/>
</dbReference>
<keyword evidence="3" id="KW-1185">Reference proteome</keyword>
<dbReference type="RefSeq" id="XP_040740619.1">
    <property type="nucleotide sequence ID" value="XM_040891955.1"/>
</dbReference>
<sequence length="345" mass="36363">MRLFGASSSLLLGLSAMWPTGSFALTPSSSVSAHSAAPAHPVLPTAKAHSAIRVPAQGDELRILCRLNADRQRRRLPSVFLHRTLSQVAAELGTRYADGEFSSNDFSTLVSSKIFPLGSSVSTSYKIIGTVYSDAEYVVNLETSLYSSVFAGDLDAIGLYQDKGIYTLVLASGLSAKPASVEACPVTREQFTPPTTTPGPPGNTVNGVDLLQFLCSINNERAAAGAAPLAVHGALTNEASEQARIMSILGRYTVDGPRHVDEAIYAQGVSIAKLGWVAGDSFTSISSLTNLLMATYSSQVLDPAFNVVGVAQDSGFWSVILGKVNRNIVAGKKCPKDMGEVAFTS</sequence>
<feature type="chain" id="PRO_5012010970" evidence="1">
    <location>
        <begin position="25"/>
        <end position="345"/>
    </location>
</feature>
<proteinExistence type="predicted"/>
<protein>
    <submittedName>
        <fullName evidence="2">Uncharacterized protein</fullName>
    </submittedName>
</protein>
<keyword evidence="1" id="KW-0732">Signal</keyword>
<gene>
    <name evidence="2" type="ORF">DL89DRAFT_65744</name>
</gene>
<dbReference type="GeneID" id="63808603"/>
<organism evidence="2 3">
    <name type="scientific">Linderina pennispora</name>
    <dbReference type="NCBI Taxonomy" id="61395"/>
    <lineage>
        <taxon>Eukaryota</taxon>
        <taxon>Fungi</taxon>
        <taxon>Fungi incertae sedis</taxon>
        <taxon>Zoopagomycota</taxon>
        <taxon>Kickxellomycotina</taxon>
        <taxon>Kickxellomycetes</taxon>
        <taxon>Kickxellales</taxon>
        <taxon>Kickxellaceae</taxon>
        <taxon>Linderina</taxon>
    </lineage>
</organism>
<dbReference type="SUPFAM" id="SSF55797">
    <property type="entry name" value="PR-1-like"/>
    <property type="match status" value="1"/>
</dbReference>
<comment type="caution">
    <text evidence="2">The sequence shown here is derived from an EMBL/GenBank/DDBJ whole genome shotgun (WGS) entry which is preliminary data.</text>
</comment>
<evidence type="ECO:0000313" key="2">
    <source>
        <dbReference type="EMBL" id="ORX66631.1"/>
    </source>
</evidence>
<dbReference type="InterPro" id="IPR035940">
    <property type="entry name" value="CAP_sf"/>
</dbReference>